<proteinExistence type="predicted"/>
<dbReference type="EMBL" id="LMTR01000079">
    <property type="protein sequence ID" value="KWT65454.1"/>
    <property type="molecule type" value="Genomic_DNA"/>
</dbReference>
<reference evidence="1 2" key="1">
    <citation type="submission" date="2015-10" db="EMBL/GenBank/DDBJ databases">
        <title>Transcriptomic analysis of a linuron degrading triple-species bacterial consortium.</title>
        <authorList>
            <person name="Albers P."/>
        </authorList>
    </citation>
    <scope>NUCLEOTIDE SEQUENCE [LARGE SCALE GENOMIC DNA]</scope>
    <source>
        <strain evidence="1 2">WDL6</strain>
    </source>
</reference>
<evidence type="ECO:0000313" key="2">
    <source>
        <dbReference type="Proteomes" id="UP000059074"/>
    </source>
</evidence>
<dbReference type="Proteomes" id="UP000059074">
    <property type="component" value="Unassembled WGS sequence"/>
</dbReference>
<accession>A0A109BB88</accession>
<sequence>MGLGRCTETEVAARLTCMVIGLSAGTAGQASQRKCRSPTGFVHDIRRATRKRYSAEEEIRIVIDGLRGEVSIA</sequence>
<dbReference type="AlphaFoldDB" id="A0A109BB88"/>
<evidence type="ECO:0008006" key="3">
    <source>
        <dbReference type="Google" id="ProtNLM"/>
    </source>
</evidence>
<keyword evidence="2" id="KW-1185">Reference proteome</keyword>
<evidence type="ECO:0000313" key="1">
    <source>
        <dbReference type="EMBL" id="KWT65454.1"/>
    </source>
</evidence>
<protein>
    <recommendedName>
        <fullName evidence="3">Mobile element protein</fullName>
    </recommendedName>
</protein>
<organism evidence="1 2">
    <name type="scientific">Hyphomicrobium sulfonivorans</name>
    <dbReference type="NCBI Taxonomy" id="121290"/>
    <lineage>
        <taxon>Bacteria</taxon>
        <taxon>Pseudomonadati</taxon>
        <taxon>Pseudomonadota</taxon>
        <taxon>Alphaproteobacteria</taxon>
        <taxon>Hyphomicrobiales</taxon>
        <taxon>Hyphomicrobiaceae</taxon>
        <taxon>Hyphomicrobium</taxon>
    </lineage>
</organism>
<dbReference type="OrthoDB" id="9803878at2"/>
<comment type="caution">
    <text evidence="1">The sequence shown here is derived from an EMBL/GenBank/DDBJ whole genome shotgun (WGS) entry which is preliminary data.</text>
</comment>
<gene>
    <name evidence="1" type="ORF">APY04_2806</name>
</gene>
<name>A0A109BB88_HYPSL</name>